<dbReference type="Proteomes" id="UP000661649">
    <property type="component" value="Unassembled WGS sequence"/>
</dbReference>
<protein>
    <submittedName>
        <fullName evidence="1">Spo0E family sporulation regulatory protein-aspartic acid phosphatase</fullName>
    </submittedName>
</protein>
<dbReference type="InterPro" id="IPR018540">
    <property type="entry name" value="Spo0E-like"/>
</dbReference>
<accession>A0ABR7P896</accession>
<name>A0ABR7P896_9FIRM</name>
<keyword evidence="2" id="KW-1185">Reference proteome</keyword>
<dbReference type="Pfam" id="PF09388">
    <property type="entry name" value="SpoOE-like"/>
    <property type="match status" value="1"/>
</dbReference>
<dbReference type="Gene3D" id="4.10.280.10">
    <property type="entry name" value="Helix-loop-helix DNA-binding domain"/>
    <property type="match status" value="1"/>
</dbReference>
<proteinExistence type="predicted"/>
<dbReference type="SUPFAM" id="SSF140500">
    <property type="entry name" value="BAS1536-like"/>
    <property type="match status" value="1"/>
</dbReference>
<comment type="caution">
    <text evidence="1">The sequence shown here is derived from an EMBL/GenBank/DDBJ whole genome shotgun (WGS) entry which is preliminary data.</text>
</comment>
<dbReference type="RefSeq" id="WP_022303798.1">
    <property type="nucleotide sequence ID" value="NZ_DAWEHX010000018.1"/>
</dbReference>
<sequence>MTKETLKIQIEDTRKYLNQSITEKQSADKILEISVKLDKLIEEYLNTKE</sequence>
<gene>
    <name evidence="1" type="ORF">H8712_03120</name>
</gene>
<evidence type="ECO:0000313" key="2">
    <source>
        <dbReference type="Proteomes" id="UP000661649"/>
    </source>
</evidence>
<reference evidence="1 2" key="1">
    <citation type="submission" date="2020-08" db="EMBL/GenBank/DDBJ databases">
        <title>Genome public.</title>
        <authorList>
            <person name="Liu C."/>
            <person name="Sun Q."/>
        </authorList>
    </citation>
    <scope>NUCLEOTIDE SEQUENCE [LARGE SCALE GENOMIC DNA]</scope>
    <source>
        <strain evidence="1 2">3_YM_SP_D4_24.mj</strain>
    </source>
</reference>
<evidence type="ECO:0000313" key="1">
    <source>
        <dbReference type="EMBL" id="MBC8627622.1"/>
    </source>
</evidence>
<dbReference type="InterPro" id="IPR037208">
    <property type="entry name" value="Spo0E-like_sf"/>
</dbReference>
<organism evidence="1 2">
    <name type="scientific">Blautia stercoris</name>
    <dbReference type="NCBI Taxonomy" id="871664"/>
    <lineage>
        <taxon>Bacteria</taxon>
        <taxon>Bacillati</taxon>
        <taxon>Bacillota</taxon>
        <taxon>Clostridia</taxon>
        <taxon>Lachnospirales</taxon>
        <taxon>Lachnospiraceae</taxon>
        <taxon>Blautia</taxon>
    </lineage>
</organism>
<dbReference type="InterPro" id="IPR036638">
    <property type="entry name" value="HLH_DNA-bd_sf"/>
</dbReference>
<dbReference type="EMBL" id="JACRTP010000001">
    <property type="protein sequence ID" value="MBC8627622.1"/>
    <property type="molecule type" value="Genomic_DNA"/>
</dbReference>